<protein>
    <submittedName>
        <fullName evidence="1">Lysine decarboxylase family protein</fullName>
    </submittedName>
</protein>
<evidence type="ECO:0000313" key="2">
    <source>
        <dbReference type="Proteomes" id="UP000014821"/>
    </source>
</evidence>
<proteinExistence type="predicted"/>
<dbReference type="Proteomes" id="UP000014821">
    <property type="component" value="Unassembled WGS sequence"/>
</dbReference>
<dbReference type="Gene3D" id="3.40.50.450">
    <property type="match status" value="1"/>
</dbReference>
<keyword evidence="2" id="KW-1185">Reference proteome</keyword>
<sequence length="692" mass="78061">MNHLFHRNHDAISPDGYLTSPLRMISSTIYEGEIEILNIPEYFLGFRLPKHCLQLNLKSSLAQLGVDAKAIEIDLSKTQRRARVSLNLSSHDPIASVMLTLLSPGDYIAKLFAADDRRLVRSIKYLERMLKHTDHQGSPLLCFGEKLEHLISLDIIDDRLVVFLPTLPGVIQYDHKIYGLLPLVGKALGQPKLRIRNFLSLYQHKVDKEKNLINNRILLIKTEPLYVRTVFARVVNNLLPPGVTHTAANILEPTTKESGDIYELYGDSASPIEKIPLEFFTIEPYKEHSFFCYRDLLQSSLESDACIFDIFKTLPGKKEKAATFISKGSEILHLSADSWIVGSEDAFYDHDSPPKNLKTYVEAQPCFPFLRAMETGHITSQGVLFSRYFPSSFLKGMLLSYYVNFCLKHIYFQIPSYSYGEYFSDNDRSLLMDLYFAGISIFWADTTSNQVLQYVKRRGKDSGMFVPIKRIQEFCSAYFVGIHGSCLISEGYKQDLLILLQGLKNLMQTYSPPGFPLGTPLAIMTGGGPGAMAIGNEVAQELQILSCGNTIDFESSSTQQQPNRAVQAKMTYRLSALIQRQEHFHVDLAIFVTGGLGTDFEFALELISIKTGKKPPVPVFLLGSADYWKEKITPIYRSNCRLGTNRGSEWVSNCIFCISSPQQGIEIFRKYMTNTLPIGPDYPSFPNGFVIV</sequence>
<dbReference type="RefSeq" id="WP_020355955.1">
    <property type="nucleotide sequence ID" value="NZ_KE360587.1"/>
</dbReference>
<dbReference type="PANTHER" id="PTHR43393">
    <property type="entry name" value="CYTOKININ RIBOSIDE 5'-MONOPHOSPHATE PHOSPHORIBOHYDROLASE"/>
    <property type="match status" value="1"/>
</dbReference>
<dbReference type="PANTHER" id="PTHR43393:SF1">
    <property type="entry name" value="PYRIMIDINE_PURINE NUCLEOTIDE 5'-MONOPHOSPHATE NUCLEOSIDASE"/>
    <property type="match status" value="1"/>
</dbReference>
<comment type="caution">
    <text evidence="1">The sequence shown here is derived from an EMBL/GenBank/DDBJ whole genome shotgun (WGS) entry which is preliminary data.</text>
</comment>
<dbReference type="InterPro" id="IPR052341">
    <property type="entry name" value="LOG_family_nucleotidases"/>
</dbReference>
<dbReference type="EMBL" id="ATND01000001">
    <property type="protein sequence ID" value="EPP38820.1"/>
    <property type="molecule type" value="Genomic_DNA"/>
</dbReference>
<gene>
    <name evidence="1" type="ORF">CP10881SC42_0488</name>
</gene>
<accession>A0ABP2X7M3</accession>
<name>A0ABP2X7M3_9CHLA</name>
<reference evidence="1" key="1">
    <citation type="submission" date="2013-04" db="EMBL/GenBank/DDBJ databases">
        <title>Genome sequence of Chlamydia psittaci 10_881_SC42.</title>
        <authorList>
            <person name="Huot-Creasy H."/>
            <person name="McCracken C.L."/>
            <person name="Humphries M."/>
            <person name="Sachse K."/>
            <person name="Laroucau K."/>
            <person name="Bavoil P."/>
            <person name="Myers G.S."/>
        </authorList>
    </citation>
    <scope>NUCLEOTIDE SEQUENCE [LARGE SCALE GENOMIC DNA]</scope>
    <source>
        <strain evidence="1">10_881_SC42</strain>
    </source>
</reference>
<evidence type="ECO:0000313" key="1">
    <source>
        <dbReference type="EMBL" id="EPP38820.1"/>
    </source>
</evidence>
<dbReference type="SUPFAM" id="SSF102405">
    <property type="entry name" value="MCP/YpsA-like"/>
    <property type="match status" value="1"/>
</dbReference>
<organism evidence="1 2">
    <name type="scientific">Chlamydia avium</name>
    <dbReference type="NCBI Taxonomy" id="1457141"/>
    <lineage>
        <taxon>Bacteria</taxon>
        <taxon>Pseudomonadati</taxon>
        <taxon>Chlamydiota</taxon>
        <taxon>Chlamydiia</taxon>
        <taxon>Chlamydiales</taxon>
        <taxon>Chlamydiaceae</taxon>
        <taxon>Chlamydia/Chlamydophila group</taxon>
        <taxon>Chlamydia</taxon>
    </lineage>
</organism>